<dbReference type="EMBL" id="JAQYXL010000001">
    <property type="protein sequence ID" value="MEN3230545.1"/>
    <property type="molecule type" value="Genomic_DNA"/>
</dbReference>
<evidence type="ECO:0000313" key="1">
    <source>
        <dbReference type="EMBL" id="MEN3230545.1"/>
    </source>
</evidence>
<dbReference type="RefSeq" id="WP_345971862.1">
    <property type="nucleotide sequence ID" value="NZ_JAQYXL010000001.1"/>
</dbReference>
<organism evidence="1 2">
    <name type="scientific">Methylorubrum rhodesianum</name>
    <dbReference type="NCBI Taxonomy" id="29427"/>
    <lineage>
        <taxon>Bacteria</taxon>
        <taxon>Pseudomonadati</taxon>
        <taxon>Pseudomonadota</taxon>
        <taxon>Alphaproteobacteria</taxon>
        <taxon>Hyphomicrobiales</taxon>
        <taxon>Methylobacteriaceae</taxon>
        <taxon>Methylorubrum</taxon>
    </lineage>
</organism>
<gene>
    <name evidence="1" type="ORF">PUR21_23470</name>
</gene>
<evidence type="ECO:0000313" key="2">
    <source>
        <dbReference type="Proteomes" id="UP001404845"/>
    </source>
</evidence>
<keyword evidence="2" id="KW-1185">Reference proteome</keyword>
<proteinExistence type="predicted"/>
<accession>A0ABU9ZI50</accession>
<dbReference type="Proteomes" id="UP001404845">
    <property type="component" value="Unassembled WGS sequence"/>
</dbReference>
<comment type="caution">
    <text evidence="1">The sequence shown here is derived from an EMBL/GenBank/DDBJ whole genome shotgun (WGS) entry which is preliminary data.</text>
</comment>
<reference evidence="1 2" key="1">
    <citation type="journal article" date="2023" name="PLoS ONE">
        <title>Complete genome assembly of Hawai'i environmental nontuberculous mycobacteria reveals unexpected co-isolation with methylobacteria.</title>
        <authorList>
            <person name="Hendrix J."/>
            <person name="Epperson L.E."/>
            <person name="Tong E.I."/>
            <person name="Chan Y.L."/>
            <person name="Hasan N.A."/>
            <person name="Dawrs S.N."/>
            <person name="Norton G.J."/>
            <person name="Virdi R."/>
            <person name="Crooks J.L."/>
            <person name="Chan E.D."/>
            <person name="Honda J.R."/>
            <person name="Strong M."/>
        </authorList>
    </citation>
    <scope>NUCLEOTIDE SEQUENCE [LARGE SCALE GENOMIC DNA]</scope>
    <source>
        <strain evidence="1 2">NJH_HI01</strain>
    </source>
</reference>
<name>A0ABU9ZI50_9HYPH</name>
<sequence length="256" mass="28995">MRKQNLLSSEDGRLILRAPIEKVELVMPNDLRAIIGAQIQRLPDREIQALEIASVTGASFSAAVTAWADGSDMQELEDLYEALSKRHRFLRWASTHGYPEGTLAERYEFSHALYRRVLYERIAPVRRAAYHRAIGERIEGLYAARIDDVVSELAFFFDVGGDHVRCVEYLRRSAEITGRRRAHQATTTMLHRAREVLPKLPKADRVEIEIRILIAPAGHRMSTFDPGVVDAYETLPCSADLHGPRHRMEQRAAVAG</sequence>
<protein>
    <submittedName>
        <fullName evidence="1">Uncharacterized protein</fullName>
    </submittedName>
</protein>